<dbReference type="PANTHER" id="PTHR33597">
    <property type="entry name" value="OS02G0760400 PROTEIN"/>
    <property type="match status" value="1"/>
</dbReference>
<keyword evidence="2" id="KW-1185">Reference proteome</keyword>
<dbReference type="OrthoDB" id="1919622at2759"/>
<dbReference type="PANTHER" id="PTHR33597:SF20">
    <property type="entry name" value="OS02G0760400 PROTEIN"/>
    <property type="match status" value="1"/>
</dbReference>
<protein>
    <submittedName>
        <fullName evidence="1">Uncharacterized protein</fullName>
    </submittedName>
</protein>
<dbReference type="EMBL" id="CM029038">
    <property type="protein sequence ID" value="KAG2654207.1"/>
    <property type="molecule type" value="Genomic_DNA"/>
</dbReference>
<gene>
    <name evidence="1" type="ORF">PVAP13_1NG490600</name>
</gene>
<accession>A0A8T0X5R2</accession>
<sequence length="251" mass="27061">MPGDTVVIRLPGPRALRVLARSVLFAAALLFLPWLRAAEAPARSHTVDACGAAAAQAELLLRDLRREGLLAPGARTVVLGSDGDCDAPGPKQDQDSVLRPASLRRMLMLEDSSVDFLMDFGYFEEVGDRFAFADRVLKLGGILAAPIESLSVLSLPQNYCVIYIRRSAEVFVGVKKIAPAGDNGNAGTRMDLSSLITSLKEGVVSSEPPETTTLELKNMGRKLLLSDISGTRAAHDRRGSFQMLQQDQIQS</sequence>
<reference evidence="1 2" key="1">
    <citation type="submission" date="2020-05" db="EMBL/GenBank/DDBJ databases">
        <title>WGS assembly of Panicum virgatum.</title>
        <authorList>
            <person name="Lovell J.T."/>
            <person name="Jenkins J."/>
            <person name="Shu S."/>
            <person name="Juenger T.E."/>
            <person name="Schmutz J."/>
        </authorList>
    </citation>
    <scope>NUCLEOTIDE SEQUENCE [LARGE SCALE GENOMIC DNA]</scope>
    <source>
        <strain evidence="2">cv. AP13</strain>
    </source>
</reference>
<evidence type="ECO:0000313" key="1">
    <source>
        <dbReference type="EMBL" id="KAG2654207.1"/>
    </source>
</evidence>
<comment type="caution">
    <text evidence="1">The sequence shown here is derived from an EMBL/GenBank/DDBJ whole genome shotgun (WGS) entry which is preliminary data.</text>
</comment>
<dbReference type="Proteomes" id="UP000823388">
    <property type="component" value="Chromosome 1N"/>
</dbReference>
<dbReference type="AlphaFoldDB" id="A0A8T0X5R2"/>
<evidence type="ECO:0000313" key="2">
    <source>
        <dbReference type="Proteomes" id="UP000823388"/>
    </source>
</evidence>
<proteinExistence type="predicted"/>
<name>A0A8T0X5R2_PANVG</name>
<organism evidence="1 2">
    <name type="scientific">Panicum virgatum</name>
    <name type="common">Blackwell switchgrass</name>
    <dbReference type="NCBI Taxonomy" id="38727"/>
    <lineage>
        <taxon>Eukaryota</taxon>
        <taxon>Viridiplantae</taxon>
        <taxon>Streptophyta</taxon>
        <taxon>Embryophyta</taxon>
        <taxon>Tracheophyta</taxon>
        <taxon>Spermatophyta</taxon>
        <taxon>Magnoliopsida</taxon>
        <taxon>Liliopsida</taxon>
        <taxon>Poales</taxon>
        <taxon>Poaceae</taxon>
        <taxon>PACMAD clade</taxon>
        <taxon>Panicoideae</taxon>
        <taxon>Panicodae</taxon>
        <taxon>Paniceae</taxon>
        <taxon>Panicinae</taxon>
        <taxon>Panicum</taxon>
        <taxon>Panicum sect. Hiantes</taxon>
    </lineage>
</organism>